<evidence type="ECO:0000256" key="2">
    <source>
        <dbReference type="SAM" id="SignalP"/>
    </source>
</evidence>
<dbReference type="Pfam" id="PF01547">
    <property type="entry name" value="SBP_bac_1"/>
    <property type="match status" value="1"/>
</dbReference>
<accession>A0ABR5AI40</accession>
<dbReference type="InterPro" id="IPR050490">
    <property type="entry name" value="Bact_solute-bd_prot1"/>
</dbReference>
<dbReference type="CDD" id="cd13585">
    <property type="entry name" value="PBP2_TMBP_like"/>
    <property type="match status" value="1"/>
</dbReference>
<dbReference type="InterPro" id="IPR006059">
    <property type="entry name" value="SBP"/>
</dbReference>
<dbReference type="PANTHER" id="PTHR43649:SF17">
    <property type="entry name" value="ABC TRANSPORTER SOLUTE BINDING PROTEIN-SUGAR TRANSPORT"/>
    <property type="match status" value="1"/>
</dbReference>
<feature type="compositionally biased region" description="Polar residues" evidence="1">
    <location>
        <begin position="44"/>
        <end position="55"/>
    </location>
</feature>
<proteinExistence type="predicted"/>
<feature type="region of interest" description="Disordered" evidence="1">
    <location>
        <begin position="38"/>
        <end position="60"/>
    </location>
</feature>
<evidence type="ECO:0000313" key="4">
    <source>
        <dbReference type="Proteomes" id="UP000031967"/>
    </source>
</evidence>
<keyword evidence="2" id="KW-0732">Signal</keyword>
<dbReference type="Proteomes" id="UP000031967">
    <property type="component" value="Unassembled WGS sequence"/>
</dbReference>
<evidence type="ECO:0000313" key="3">
    <source>
        <dbReference type="EMBL" id="KIL40428.1"/>
    </source>
</evidence>
<name>A0ABR5AI40_9BACL</name>
<dbReference type="PANTHER" id="PTHR43649">
    <property type="entry name" value="ARABINOSE-BINDING PROTEIN-RELATED"/>
    <property type="match status" value="1"/>
</dbReference>
<dbReference type="EMBL" id="JXAK01000021">
    <property type="protein sequence ID" value="KIL40428.1"/>
    <property type="molecule type" value="Genomic_DNA"/>
</dbReference>
<organism evidence="3 4">
    <name type="scientific">Gordoniibacillus kamchatkensis</name>
    <dbReference type="NCBI Taxonomy" id="1590651"/>
    <lineage>
        <taxon>Bacteria</taxon>
        <taxon>Bacillati</taxon>
        <taxon>Bacillota</taxon>
        <taxon>Bacilli</taxon>
        <taxon>Bacillales</taxon>
        <taxon>Paenibacillaceae</taxon>
        <taxon>Gordoniibacillus</taxon>
    </lineage>
</organism>
<sequence length="475" mass="52671">MGFIHPKGRFTMKRKWVMSGTAVMLMLSVVLGCAKGAGTDKPNEQTSKPASNSAAVDNKDNKKPFEGVTLKAALVGGGSYEKLYESIPKFEQETGAKVQITYKGNFFDLDKKLKIDFASKSDDYDVISNHSSFYSQYVDSLEPLNNLFSADDMKDFTPMILNGGKRDNNLYMIPRLADISVYFYRTDLYNDESNKTKFKQDYGYDLAPPTTLDQFKDQAIFFTKNGKGINGTQFAGKEEALTGRFYELVNAYGGDFFDKDKKVILNQEAGIKAATMLQDLYKAGAMPKGMVNFLWDEVAKNFGNGNVAVYSEWPGWYTWMDDPASTKVAGKFDVVRAPAGPSGVHPGWSGAHGFSVTKSSKNKPAAAALIKFLTSADNMYADSKLGNMPTRQSVWDKVLSDAKASGDARKINFYNVLNTALKEDFRTPPLIKEWIPLSNILYPYLQKIILGSTTPKQGLDDAAKDIEKMMKQSGN</sequence>
<reference evidence="3 4" key="1">
    <citation type="submission" date="2014-12" db="EMBL/GenBank/DDBJ databases">
        <title>Draft genome sequence of Paenibacillus kamchatkensis strain B-2647.</title>
        <authorList>
            <person name="Karlyshev A.V."/>
            <person name="Kudryashova E.B."/>
        </authorList>
    </citation>
    <scope>NUCLEOTIDE SEQUENCE [LARGE SCALE GENOMIC DNA]</scope>
    <source>
        <strain evidence="3 4">VKM B-2647</strain>
    </source>
</reference>
<feature type="chain" id="PRO_5045716327" description="Sugar ABC transporter substrate-binding protein" evidence="2">
    <location>
        <begin position="35"/>
        <end position="475"/>
    </location>
</feature>
<comment type="caution">
    <text evidence="3">The sequence shown here is derived from an EMBL/GenBank/DDBJ whole genome shotgun (WGS) entry which is preliminary data.</text>
</comment>
<gene>
    <name evidence="3" type="ORF">SD70_13510</name>
</gene>
<evidence type="ECO:0008006" key="5">
    <source>
        <dbReference type="Google" id="ProtNLM"/>
    </source>
</evidence>
<dbReference type="SUPFAM" id="SSF53850">
    <property type="entry name" value="Periplasmic binding protein-like II"/>
    <property type="match status" value="1"/>
</dbReference>
<keyword evidence="4" id="KW-1185">Reference proteome</keyword>
<feature type="signal peptide" evidence="2">
    <location>
        <begin position="1"/>
        <end position="34"/>
    </location>
</feature>
<evidence type="ECO:0000256" key="1">
    <source>
        <dbReference type="SAM" id="MobiDB-lite"/>
    </source>
</evidence>
<dbReference type="PROSITE" id="PS51257">
    <property type="entry name" value="PROKAR_LIPOPROTEIN"/>
    <property type="match status" value="1"/>
</dbReference>
<protein>
    <recommendedName>
        <fullName evidence="5">Sugar ABC transporter substrate-binding protein</fullName>
    </recommendedName>
</protein>
<dbReference type="Gene3D" id="3.40.190.10">
    <property type="entry name" value="Periplasmic binding protein-like II"/>
    <property type="match status" value="2"/>
</dbReference>